<dbReference type="SUPFAM" id="SSF48179">
    <property type="entry name" value="6-phosphogluconate dehydrogenase C-terminal domain-like"/>
    <property type="match status" value="1"/>
</dbReference>
<feature type="region of interest" description="Disordered" evidence="2">
    <location>
        <begin position="446"/>
        <end position="521"/>
    </location>
</feature>
<evidence type="ECO:0000256" key="2">
    <source>
        <dbReference type="SAM" id="MobiDB-lite"/>
    </source>
</evidence>
<feature type="compositionally biased region" description="Basic and acidic residues" evidence="2">
    <location>
        <begin position="451"/>
        <end position="461"/>
    </location>
</feature>
<dbReference type="PANTHER" id="PTHR21708">
    <property type="entry name" value="PROBABLE 2-DEHYDROPANTOATE 2-REDUCTASE"/>
    <property type="match status" value="1"/>
</dbReference>
<dbReference type="PANTHER" id="PTHR21708:SF25">
    <property type="entry name" value="PROTEIN PAM1-RELATED"/>
    <property type="match status" value="1"/>
</dbReference>
<feature type="domain" description="Ketopantoate reductase C-terminal" evidence="3">
    <location>
        <begin position="205"/>
        <end position="335"/>
    </location>
</feature>
<feature type="compositionally biased region" description="Basic residues" evidence="2">
    <location>
        <begin position="849"/>
        <end position="860"/>
    </location>
</feature>
<dbReference type="OMA" id="IKKMDCK"/>
<feature type="compositionally biased region" description="Polar residues" evidence="2">
    <location>
        <begin position="746"/>
        <end position="782"/>
    </location>
</feature>
<feature type="compositionally biased region" description="Low complexity" evidence="2">
    <location>
        <begin position="496"/>
        <end position="518"/>
    </location>
</feature>
<feature type="compositionally biased region" description="Low complexity" evidence="2">
    <location>
        <begin position="790"/>
        <end position="801"/>
    </location>
</feature>
<evidence type="ECO:0000259" key="3">
    <source>
        <dbReference type="Pfam" id="PF08546"/>
    </source>
</evidence>
<feature type="compositionally biased region" description="Polar residues" evidence="2">
    <location>
        <begin position="620"/>
        <end position="632"/>
    </location>
</feature>
<feature type="compositionally biased region" description="Polar residues" evidence="2">
    <location>
        <begin position="802"/>
        <end position="821"/>
    </location>
</feature>
<protein>
    <recommendedName>
        <fullName evidence="3">Ketopantoate reductase C-terminal domain-containing protein</fullName>
    </recommendedName>
</protein>
<dbReference type="Gene3D" id="1.10.1040.10">
    <property type="entry name" value="N-(1-d-carboxylethyl)-l-norvaline Dehydrogenase, domain 2"/>
    <property type="match status" value="1"/>
</dbReference>
<dbReference type="InterPro" id="IPR008927">
    <property type="entry name" value="6-PGluconate_DH-like_C_sf"/>
</dbReference>
<dbReference type="EMBL" id="AAVQ01000002">
    <property type="protein sequence ID" value="EAZ62861.2"/>
    <property type="molecule type" value="Genomic_DNA"/>
</dbReference>
<keyword evidence="1" id="KW-0175">Coiled coil</keyword>
<dbReference type="Pfam" id="PF08546">
    <property type="entry name" value="ApbA_C"/>
    <property type="match status" value="1"/>
</dbReference>
<dbReference type="GeneID" id="4851803"/>
<evidence type="ECO:0000256" key="1">
    <source>
        <dbReference type="SAM" id="Coils"/>
    </source>
</evidence>
<name>A3GHQ4_PICST</name>
<gene>
    <name evidence="4" type="ORF">PICST_66654</name>
</gene>
<dbReference type="InterPro" id="IPR013752">
    <property type="entry name" value="KPA_reductase"/>
</dbReference>
<dbReference type="InParanoid" id="A3GHQ4"/>
<dbReference type="Proteomes" id="UP000002258">
    <property type="component" value="Chromosome 1"/>
</dbReference>
<reference evidence="4 5" key="1">
    <citation type="journal article" date="2007" name="Nat. Biotechnol.">
        <title>Genome sequence of the lignocellulose-bioconverting and xylose-fermenting yeast Pichia stipitis.</title>
        <authorList>
            <person name="Jeffries T.W."/>
            <person name="Grigoriev I.V."/>
            <person name="Grimwood J."/>
            <person name="Laplaza J.M."/>
            <person name="Aerts A."/>
            <person name="Salamov A."/>
            <person name="Schmutz J."/>
            <person name="Lindquist E."/>
            <person name="Dehal P."/>
            <person name="Shapiro H."/>
            <person name="Jin Y.S."/>
            <person name="Passoth V."/>
            <person name="Richardson P.M."/>
        </authorList>
    </citation>
    <scope>NUCLEOTIDE SEQUENCE [LARGE SCALE GENOMIC DNA]</scope>
    <source>
        <strain evidence="5">ATCC 58785 / CBS 6054 / NBRC 10063 / NRRL Y-11545</strain>
    </source>
</reference>
<sequence>MSAVQVLAVGVNPNVAFYAWRLHETKSVEVTVVNSTLSNSTIYWTSSSFGDNIGYKPQQCYRSVAEIPRKSSVSYDIIVLSSPSLQDFQKLCSSFAPYMRDDSIILIESTGFVNLEPFVQLCFPKKSNLCIMSIMNESDVRQVGNNRYLHTIRNSDTRIYFGTSLGSNRINANPNFQRMYKLLQTIQKDSANNISLLKSLNPKEFMTYQWKMAIPRIIFNPLSIIFEFEFPQMLESQILCKPLVTGIINELFKIIKKMDCKLVKGFENEENLLKNWTSLFPKTSNNSEYINSNNLFYNFYKNYDLDVDLLLLQPILLADDHGIRTPYLENLYSTMCQYAKLNNGSSLFFARKGGDQDKLETIGQLDEEIKKRTAQKSSLDSTIRESENKKAQHENAIVALSVQIHDKETYLASLLSKQEQKLKQLEGQYNQKFKDLDDQYQRQYEQNQQRLQEKPLPERNDSSNPVNGNSSGNVHGNGNGNSNNNNNNGGSGNGNTNGNSNSNGVVNGPVNRNSSPSGTDSLTDLTDIALYGAAINNESSNQQQYAPYASGDANGNQQQQQLYVDTQFGPQQQYAQQQYVQKYNQYNNVPNGYQQSPIDQQPPHGLPPNGMPQNALPPNLRSNSMMSTRYQQPPQPNGYYNAPPRRVSSIPNNVNGYFEGGYQPQQYPQQQQYYPQQQSSFNNAAPIDPMLESRFKAKKQNRRSQMPLGTGSMSGNLDGLDMGGRGGMPMPGAQKNRPMGPPGNYRRSTGPVNTLNGQFNNLAVNNTGGSMPMNQHPSQNYLQPPLLHGSNASSNSSTNSNDTPKTHSSNDNVNINESVSLSVPAADTSAKPLGGISQSNRRSLTDRSSKKKGGIFGKKG</sequence>
<accession>A3GHQ4</accession>
<dbReference type="OrthoDB" id="5302359at2759"/>
<feature type="coiled-coil region" evidence="1">
    <location>
        <begin position="376"/>
        <end position="435"/>
    </location>
</feature>
<feature type="region of interest" description="Disordered" evidence="2">
    <location>
        <begin position="587"/>
        <end position="637"/>
    </location>
</feature>
<evidence type="ECO:0000313" key="4">
    <source>
        <dbReference type="EMBL" id="EAZ62861.2"/>
    </source>
</evidence>
<dbReference type="eggNOG" id="ENOG502QT3Z">
    <property type="taxonomic scope" value="Eukaryota"/>
</dbReference>
<dbReference type="InterPro" id="IPR013328">
    <property type="entry name" value="6PGD_dom2"/>
</dbReference>
<feature type="region of interest" description="Disordered" evidence="2">
    <location>
        <begin position="721"/>
        <end position="860"/>
    </location>
</feature>
<dbReference type="HOGENOM" id="CLU_316416_0_0_1"/>
<dbReference type="InterPro" id="IPR051402">
    <property type="entry name" value="KPR-Related"/>
</dbReference>
<organism evidence="4 5">
    <name type="scientific">Scheffersomyces stipitis (strain ATCC 58785 / CBS 6054 / NBRC 10063 / NRRL Y-11545)</name>
    <name type="common">Yeast</name>
    <name type="synonym">Pichia stipitis</name>
    <dbReference type="NCBI Taxonomy" id="322104"/>
    <lineage>
        <taxon>Eukaryota</taxon>
        <taxon>Fungi</taxon>
        <taxon>Dikarya</taxon>
        <taxon>Ascomycota</taxon>
        <taxon>Saccharomycotina</taxon>
        <taxon>Pichiomycetes</taxon>
        <taxon>Debaryomycetaceae</taxon>
        <taxon>Scheffersomyces</taxon>
    </lineage>
</organism>
<dbReference type="GO" id="GO:0005737">
    <property type="term" value="C:cytoplasm"/>
    <property type="evidence" value="ECO:0007669"/>
    <property type="project" value="TreeGrafter"/>
</dbReference>
<dbReference type="AlphaFoldDB" id="A3GHQ4"/>
<dbReference type="RefSeq" id="XP_001386884.2">
    <property type="nucleotide sequence ID" value="XM_001386847.1"/>
</dbReference>
<comment type="caution">
    <text evidence="4">The sequence shown here is derived from an EMBL/GenBank/DDBJ whole genome shotgun (WGS) entry which is preliminary data.</text>
</comment>
<dbReference type="KEGG" id="pic:PICST_66654"/>
<feature type="compositionally biased region" description="Low complexity" evidence="2">
    <location>
        <begin position="462"/>
        <end position="488"/>
    </location>
</feature>
<keyword evidence="5" id="KW-1185">Reference proteome</keyword>
<proteinExistence type="predicted"/>
<evidence type="ECO:0000313" key="5">
    <source>
        <dbReference type="Proteomes" id="UP000002258"/>
    </source>
</evidence>